<evidence type="ECO:0000256" key="1">
    <source>
        <dbReference type="SAM" id="MobiDB-lite"/>
    </source>
</evidence>
<gene>
    <name evidence="2" type="ORF">Anapl_08126</name>
</gene>
<name>R0KEK3_ANAPL</name>
<dbReference type="AlphaFoldDB" id="R0KEK3"/>
<feature type="region of interest" description="Disordered" evidence="1">
    <location>
        <begin position="192"/>
        <end position="215"/>
    </location>
</feature>
<accession>R0KEK3</accession>
<reference evidence="3" key="1">
    <citation type="journal article" date="2013" name="Nat. Genet.">
        <title>The duck genome and transcriptome provide insight into an avian influenza virus reservoir species.</title>
        <authorList>
            <person name="Huang Y."/>
            <person name="Li Y."/>
            <person name="Burt D.W."/>
            <person name="Chen H."/>
            <person name="Zhang Y."/>
            <person name="Qian W."/>
            <person name="Kim H."/>
            <person name="Gan S."/>
            <person name="Zhao Y."/>
            <person name="Li J."/>
            <person name="Yi K."/>
            <person name="Feng H."/>
            <person name="Zhu P."/>
            <person name="Li B."/>
            <person name="Liu Q."/>
            <person name="Fairley S."/>
            <person name="Magor K.E."/>
            <person name="Du Z."/>
            <person name="Hu X."/>
            <person name="Goodman L."/>
            <person name="Tafer H."/>
            <person name="Vignal A."/>
            <person name="Lee T."/>
            <person name="Kim K.W."/>
            <person name="Sheng Z."/>
            <person name="An Y."/>
            <person name="Searle S."/>
            <person name="Herrero J."/>
            <person name="Groenen M.A."/>
            <person name="Crooijmans R.P."/>
            <person name="Faraut T."/>
            <person name="Cai Q."/>
            <person name="Webster R.G."/>
            <person name="Aldridge J.R."/>
            <person name="Warren W.C."/>
            <person name="Bartschat S."/>
            <person name="Kehr S."/>
            <person name="Marz M."/>
            <person name="Stadler P.F."/>
            <person name="Smith J."/>
            <person name="Kraus R.H."/>
            <person name="Zhao Y."/>
            <person name="Ren L."/>
            <person name="Fei J."/>
            <person name="Morisson M."/>
            <person name="Kaiser P."/>
            <person name="Griffin D.K."/>
            <person name="Rao M."/>
            <person name="Pitel F."/>
            <person name="Wang J."/>
            <person name="Li N."/>
        </authorList>
    </citation>
    <scope>NUCLEOTIDE SEQUENCE [LARGE SCALE GENOMIC DNA]</scope>
</reference>
<dbReference type="EMBL" id="KB742414">
    <property type="protein sequence ID" value="EOB08841.1"/>
    <property type="molecule type" value="Genomic_DNA"/>
</dbReference>
<evidence type="ECO:0000313" key="3">
    <source>
        <dbReference type="Proteomes" id="UP000296049"/>
    </source>
</evidence>
<keyword evidence="3" id="KW-1185">Reference proteome</keyword>
<proteinExistence type="predicted"/>
<sequence>MRGSAHDDSVPTDPAAAMLTSSLCLCAAASPADSSTGHCWVLCWLLQTAGAGCCGEGPKALRPHQSWAASRMVFFGVQAFWGPERAQRVSPQQQLERGSGPGLALLGCLHGTFPAQRKWCRAQPGSAPRPSLQPSGGGDGVAVGMRLCTTVPQGAVQHVLSLPRAKGPEVPGELGQHRTYTSWPLTPCTAGMGQEEQQEASQTPCQQGHPRAGQQHISNALERAVVVQGLGQHSGCAQPLDPSPVSVVGFLALGNDSWAGRAPLMLCQEEKNDMGGRCGLIQPQLLQCGAQRHPVPPAQPLEQGSSKMLSPWDSRLATACCAPPALTTTPVASLVALPQAPMLQPRLAATAAVPGRVKSSSFSSSASRRPGEPFAPTRTLSQHWHGADFGHPFAQDPATSVQLRPLLTTSELPHPGAPMGTYLPPHTCQRCAAGTWLRPPPSAVTL</sequence>
<protein>
    <submittedName>
        <fullName evidence="2">Uncharacterized protein</fullName>
    </submittedName>
</protein>
<organism evidence="2 3">
    <name type="scientific">Anas platyrhynchos</name>
    <name type="common">Mallard</name>
    <name type="synonym">Anas boschas</name>
    <dbReference type="NCBI Taxonomy" id="8839"/>
    <lineage>
        <taxon>Eukaryota</taxon>
        <taxon>Metazoa</taxon>
        <taxon>Chordata</taxon>
        <taxon>Craniata</taxon>
        <taxon>Vertebrata</taxon>
        <taxon>Euteleostomi</taxon>
        <taxon>Archelosauria</taxon>
        <taxon>Archosauria</taxon>
        <taxon>Dinosauria</taxon>
        <taxon>Saurischia</taxon>
        <taxon>Theropoda</taxon>
        <taxon>Coelurosauria</taxon>
        <taxon>Aves</taxon>
        <taxon>Neognathae</taxon>
        <taxon>Galloanserae</taxon>
        <taxon>Anseriformes</taxon>
        <taxon>Anatidae</taxon>
        <taxon>Anatinae</taxon>
        <taxon>Anas</taxon>
    </lineage>
</organism>
<dbReference type="Proteomes" id="UP000296049">
    <property type="component" value="Unassembled WGS sequence"/>
</dbReference>
<evidence type="ECO:0000313" key="2">
    <source>
        <dbReference type="EMBL" id="EOB08841.1"/>
    </source>
</evidence>
<feature type="region of interest" description="Disordered" evidence="1">
    <location>
        <begin position="354"/>
        <end position="379"/>
    </location>
</feature>